<feature type="transmembrane region" description="Helical" evidence="1">
    <location>
        <begin position="174"/>
        <end position="196"/>
    </location>
</feature>
<sequence length="636" mass="71310">MPFKLPYTSYSGDHFSLARMQVKSCICVNTTRKYNCQYGISNKRKHAKLIYVELDKKKKLGAFSFILQLQTVNIWHHLSTVNHTTRSFILHLDDIRSQMRLREANSHDQTAVVNVADESTSRSQVAASFARLGLTSDSPYHVAIQIRVSAASEHCLGEIGPESNWFVNILHQRWWFLLLLAFCATLTIIGLGFLFYTSVKRQNLHNSRYLARKFSGHIASDKLPDCCMSFEPCPMTTTHANVNGHRGNEKANSLEFPLLLSERYVQPSAHCMYTSFVGSCARSPRISELQQSPMEPWMSSPPPWDTGTLQTVDLLGLDESPNNSRHSLEFAGEIPDHVLRDSQFGGKMMTRSATHHGIRISPNIQSTVTSEGISLQNFVAFKPCTVMCRISSSQTKYQGFNVIQGQPAGHKLRFDCGASCFRNNHGSENLGPFDLHRKNNTWQEPSPVSPVEHVPTSIRYVFDVPAPSGLCGLDLYPQTQDDVVPVHTNTQTAHRQCRSTQPVAVHTHKQFLHSECSSREMKSQNLWNRNNVSDRSEVTSQIPEGQHYAISSGQAFSAMLGQTPSCSSSTTEPSLKGLSYGIHLVTQNPEDSNQFLPYVGSWISTSEVTDSKKLVDQWQIEQIQPTQTNETGFTQV</sequence>
<keyword evidence="1" id="KW-1133">Transmembrane helix</keyword>
<dbReference type="AlphaFoldDB" id="A0A1S8XA05"/>
<dbReference type="EMBL" id="KV891525">
    <property type="protein sequence ID" value="OON23539.1"/>
    <property type="molecule type" value="Genomic_DNA"/>
</dbReference>
<keyword evidence="1" id="KW-0812">Transmembrane</keyword>
<proteinExistence type="predicted"/>
<name>A0A1S8XA05_OPIVI</name>
<evidence type="ECO:0000313" key="3">
    <source>
        <dbReference type="Proteomes" id="UP000243686"/>
    </source>
</evidence>
<organism evidence="2 3">
    <name type="scientific">Opisthorchis viverrini</name>
    <name type="common">Southeast Asian liver fluke</name>
    <dbReference type="NCBI Taxonomy" id="6198"/>
    <lineage>
        <taxon>Eukaryota</taxon>
        <taxon>Metazoa</taxon>
        <taxon>Spiralia</taxon>
        <taxon>Lophotrochozoa</taxon>
        <taxon>Platyhelminthes</taxon>
        <taxon>Trematoda</taxon>
        <taxon>Digenea</taxon>
        <taxon>Opisthorchiida</taxon>
        <taxon>Opisthorchiata</taxon>
        <taxon>Opisthorchiidae</taxon>
        <taxon>Opisthorchis</taxon>
    </lineage>
</organism>
<dbReference type="Proteomes" id="UP000243686">
    <property type="component" value="Unassembled WGS sequence"/>
</dbReference>
<protein>
    <submittedName>
        <fullName evidence="2">Uncharacterized protein</fullName>
    </submittedName>
</protein>
<gene>
    <name evidence="2" type="ORF">X801_00541</name>
</gene>
<keyword evidence="3" id="KW-1185">Reference proteome</keyword>
<accession>A0A1S8XA05</accession>
<keyword evidence="1" id="KW-0472">Membrane</keyword>
<reference evidence="2 3" key="1">
    <citation type="submission" date="2015-03" db="EMBL/GenBank/DDBJ databases">
        <title>Draft genome of the nematode, Opisthorchis viverrini.</title>
        <authorList>
            <person name="Mitreva M."/>
        </authorList>
    </citation>
    <scope>NUCLEOTIDE SEQUENCE [LARGE SCALE GENOMIC DNA]</scope>
    <source>
        <strain evidence="2">Khon Kaen</strain>
    </source>
</reference>
<evidence type="ECO:0000313" key="2">
    <source>
        <dbReference type="EMBL" id="OON23539.1"/>
    </source>
</evidence>
<evidence type="ECO:0000256" key="1">
    <source>
        <dbReference type="SAM" id="Phobius"/>
    </source>
</evidence>